<sequence>MQDSCRTLREGRPLDVTEEDLALINALQIAPRLSWADAAEVLGVHATTLAARWERLTAAGAAWVTAHPMGDPQKMCLAFVDVECELHRRAEVTQALAAVPEIVTVEEAASNRDLMLTVITGSLQHFTAVASRLHAIEGLAKYQTALATRLHTGAYAWRINVLNRSQLQALRALAGPEAAGSAPSAAVGEPLPASHLAILPFLSKDGRATAAEIARALDRHPATVQRQLNRVLASGVLSFRCEIAQKYSGFPVTCHWFANVPPGQHEAAAEELRSFRNVRLSASTTGRTNFVIIMWLQSLADVMNAELALQQRIPGIELVESVVMLRTVKRVGWMLNPDSTASGDVVAVTTGAPELVG</sequence>
<dbReference type="SUPFAM" id="SSF46785">
    <property type="entry name" value="Winged helix' DNA-binding domain"/>
    <property type="match status" value="1"/>
</dbReference>
<organism evidence="6">
    <name type="scientific">Arthrobacter sp. K5</name>
    <dbReference type="NCBI Taxonomy" id="2839623"/>
    <lineage>
        <taxon>Bacteria</taxon>
        <taxon>Bacillati</taxon>
        <taxon>Actinomycetota</taxon>
        <taxon>Actinomycetes</taxon>
        <taxon>Micrococcales</taxon>
        <taxon>Micrococcaceae</taxon>
        <taxon>Arthrobacter</taxon>
    </lineage>
</organism>
<dbReference type="AlphaFoldDB" id="A0AAU8EJ86"/>
<dbReference type="Pfam" id="PF01037">
    <property type="entry name" value="AsnC_trans_reg"/>
    <property type="match status" value="1"/>
</dbReference>
<evidence type="ECO:0000259" key="5">
    <source>
        <dbReference type="Pfam" id="PF13404"/>
    </source>
</evidence>
<evidence type="ECO:0000313" key="6">
    <source>
        <dbReference type="EMBL" id="XCH09566.1"/>
    </source>
</evidence>
<reference evidence="6" key="1">
    <citation type="submission" date="2024-06" db="EMBL/GenBank/DDBJ databases">
        <title>Biodegradation of dimethachlon by Arthrobacter sp. K5: mechanistic insights and ecological implications.</title>
        <authorList>
            <person name="Hu S."/>
            <person name="Lu P."/>
        </authorList>
    </citation>
    <scope>NUCLEOTIDE SEQUENCE</scope>
    <source>
        <strain evidence="6">K5</strain>
    </source>
</reference>
<dbReference type="InterPro" id="IPR019888">
    <property type="entry name" value="Tscrpt_reg_AsnC-like"/>
</dbReference>
<evidence type="ECO:0000256" key="3">
    <source>
        <dbReference type="ARBA" id="ARBA00023163"/>
    </source>
</evidence>
<gene>
    <name evidence="6" type="ORF">ABRP34_11910</name>
</gene>
<dbReference type="Pfam" id="PF13404">
    <property type="entry name" value="HTH_AsnC-type"/>
    <property type="match status" value="1"/>
</dbReference>
<protein>
    <submittedName>
        <fullName evidence="6">Lrp/AsnC family transcriptional regulator</fullName>
    </submittedName>
</protein>
<evidence type="ECO:0000256" key="1">
    <source>
        <dbReference type="ARBA" id="ARBA00023015"/>
    </source>
</evidence>
<dbReference type="InterPro" id="IPR000485">
    <property type="entry name" value="AsnC-type_HTH_dom"/>
</dbReference>
<keyword evidence="3" id="KW-0804">Transcription</keyword>
<feature type="domain" description="Transcription regulator AsnC/Lrp ligand binding" evidence="4">
    <location>
        <begin position="80"/>
        <end position="147"/>
    </location>
</feature>
<dbReference type="EMBL" id="CP159279">
    <property type="protein sequence ID" value="XCH09566.1"/>
    <property type="molecule type" value="Genomic_DNA"/>
</dbReference>
<evidence type="ECO:0000259" key="4">
    <source>
        <dbReference type="Pfam" id="PF01037"/>
    </source>
</evidence>
<dbReference type="PANTHER" id="PTHR30154:SF34">
    <property type="entry name" value="TRANSCRIPTIONAL REGULATOR AZLB"/>
    <property type="match status" value="1"/>
</dbReference>
<proteinExistence type="predicted"/>
<evidence type="ECO:0000256" key="2">
    <source>
        <dbReference type="ARBA" id="ARBA00023125"/>
    </source>
</evidence>
<dbReference type="Gene3D" id="1.10.10.10">
    <property type="entry name" value="Winged helix-like DNA-binding domain superfamily/Winged helix DNA-binding domain"/>
    <property type="match status" value="2"/>
</dbReference>
<dbReference type="InterPro" id="IPR011008">
    <property type="entry name" value="Dimeric_a/b-barrel"/>
</dbReference>
<dbReference type="GO" id="GO:0005829">
    <property type="term" value="C:cytosol"/>
    <property type="evidence" value="ECO:0007669"/>
    <property type="project" value="TreeGrafter"/>
</dbReference>
<dbReference type="Pfam" id="PF13412">
    <property type="entry name" value="HTH_24"/>
    <property type="match status" value="1"/>
</dbReference>
<keyword evidence="1" id="KW-0805">Transcription regulation</keyword>
<keyword evidence="2" id="KW-0238">DNA-binding</keyword>
<dbReference type="GO" id="GO:0043200">
    <property type="term" value="P:response to amino acid"/>
    <property type="evidence" value="ECO:0007669"/>
    <property type="project" value="TreeGrafter"/>
</dbReference>
<dbReference type="SMART" id="SM00344">
    <property type="entry name" value="HTH_ASNC"/>
    <property type="match status" value="2"/>
</dbReference>
<dbReference type="InterPro" id="IPR019887">
    <property type="entry name" value="Tscrpt_reg_AsnC/Lrp_C"/>
</dbReference>
<dbReference type="GO" id="GO:0043565">
    <property type="term" value="F:sequence-specific DNA binding"/>
    <property type="evidence" value="ECO:0007669"/>
    <property type="project" value="InterPro"/>
</dbReference>
<dbReference type="RefSeq" id="WP_353710352.1">
    <property type="nucleotide sequence ID" value="NZ_CP159279.1"/>
</dbReference>
<name>A0AAU8EJ86_9MICC</name>
<dbReference type="Gene3D" id="3.30.70.920">
    <property type="match status" value="2"/>
</dbReference>
<dbReference type="SUPFAM" id="SSF54909">
    <property type="entry name" value="Dimeric alpha+beta barrel"/>
    <property type="match status" value="2"/>
</dbReference>
<dbReference type="InterPro" id="IPR036388">
    <property type="entry name" value="WH-like_DNA-bd_sf"/>
</dbReference>
<accession>A0AAU8EJ86</accession>
<dbReference type="PANTHER" id="PTHR30154">
    <property type="entry name" value="LEUCINE-RESPONSIVE REGULATORY PROTEIN"/>
    <property type="match status" value="1"/>
</dbReference>
<feature type="domain" description="HTH asnC-type" evidence="5">
    <location>
        <begin position="20"/>
        <end position="56"/>
    </location>
</feature>
<dbReference type="InterPro" id="IPR036390">
    <property type="entry name" value="WH_DNA-bd_sf"/>
</dbReference>